<proteinExistence type="predicted"/>
<keyword evidence="3" id="KW-1185">Reference proteome</keyword>
<dbReference type="OrthoDB" id="8936475at2759"/>
<evidence type="ECO:0000256" key="1">
    <source>
        <dbReference type="SAM" id="MobiDB-lite"/>
    </source>
</evidence>
<feature type="region of interest" description="Disordered" evidence="1">
    <location>
        <begin position="65"/>
        <end position="167"/>
    </location>
</feature>
<name>A0A8S4BF15_9TELE</name>
<dbReference type="Proteomes" id="UP000677803">
    <property type="component" value="Unassembled WGS sequence"/>
</dbReference>
<dbReference type="AlphaFoldDB" id="A0A8S4BF15"/>
<accession>A0A8S4BF15</accession>
<feature type="compositionally biased region" description="Basic and acidic residues" evidence="1">
    <location>
        <begin position="135"/>
        <end position="152"/>
    </location>
</feature>
<feature type="compositionally biased region" description="Acidic residues" evidence="1">
    <location>
        <begin position="93"/>
        <end position="102"/>
    </location>
</feature>
<evidence type="ECO:0000313" key="2">
    <source>
        <dbReference type="EMBL" id="CAG5958126.1"/>
    </source>
</evidence>
<protein>
    <submittedName>
        <fullName evidence="2">(Atlantic silverside) hypothetical protein</fullName>
    </submittedName>
</protein>
<organism evidence="2 3">
    <name type="scientific">Menidia menidia</name>
    <name type="common">Atlantic silverside</name>
    <dbReference type="NCBI Taxonomy" id="238744"/>
    <lineage>
        <taxon>Eukaryota</taxon>
        <taxon>Metazoa</taxon>
        <taxon>Chordata</taxon>
        <taxon>Craniata</taxon>
        <taxon>Vertebrata</taxon>
        <taxon>Euteleostomi</taxon>
        <taxon>Actinopterygii</taxon>
        <taxon>Neopterygii</taxon>
        <taxon>Teleostei</taxon>
        <taxon>Neoteleostei</taxon>
        <taxon>Acanthomorphata</taxon>
        <taxon>Ovalentaria</taxon>
        <taxon>Atherinomorphae</taxon>
        <taxon>Atheriniformes</taxon>
        <taxon>Atherinopsidae</taxon>
        <taxon>Menidiinae</taxon>
        <taxon>Menidia</taxon>
    </lineage>
</organism>
<evidence type="ECO:0000313" key="3">
    <source>
        <dbReference type="Proteomes" id="UP000677803"/>
    </source>
</evidence>
<comment type="caution">
    <text evidence="2">The sequence shown here is derived from an EMBL/GenBank/DDBJ whole genome shotgun (WGS) entry which is preliminary data.</text>
</comment>
<feature type="compositionally biased region" description="Basic and acidic residues" evidence="1">
    <location>
        <begin position="69"/>
        <end position="90"/>
    </location>
</feature>
<feature type="region of interest" description="Disordered" evidence="1">
    <location>
        <begin position="1"/>
        <end position="28"/>
    </location>
</feature>
<dbReference type="EMBL" id="CAJRST010022223">
    <property type="protein sequence ID" value="CAG5958126.1"/>
    <property type="molecule type" value="Genomic_DNA"/>
</dbReference>
<reference evidence="2" key="1">
    <citation type="submission" date="2021-05" db="EMBL/GenBank/DDBJ databases">
        <authorList>
            <person name="Tigano A."/>
        </authorList>
    </citation>
    <scope>NUCLEOTIDE SEQUENCE</scope>
</reference>
<gene>
    <name evidence="2" type="ORF">MMEN_LOCUS14984</name>
</gene>
<sequence length="178" mass="19815">MSEKHRALPTWMQKKTKDKAPLKSQRKRKSARVAFYCMNEAELVEAAVSCLTHHGREDAVLPVHQQGAAEEKAKHTTVKKEEPGRSKITAEPENLEEGDDLETTYVSETDSDITEMETLPYTERPGCEAGGPGAARDECGLKDTDVDTERKKGQLHTSGGVSTEEDDPLRLVREIFFS</sequence>